<feature type="coiled-coil region" evidence="1">
    <location>
        <begin position="486"/>
        <end position="513"/>
    </location>
</feature>
<dbReference type="PANTHER" id="PTHR45749">
    <property type="match status" value="1"/>
</dbReference>
<evidence type="ECO:0000256" key="1">
    <source>
        <dbReference type="SAM" id="Coils"/>
    </source>
</evidence>
<dbReference type="Proteomes" id="UP001460270">
    <property type="component" value="Unassembled WGS sequence"/>
</dbReference>
<dbReference type="GO" id="GO:0046983">
    <property type="term" value="F:protein dimerization activity"/>
    <property type="evidence" value="ECO:0007669"/>
    <property type="project" value="InterPro"/>
</dbReference>
<dbReference type="InterPro" id="IPR012337">
    <property type="entry name" value="RNaseH-like_sf"/>
</dbReference>
<evidence type="ECO:0000256" key="2">
    <source>
        <dbReference type="SAM" id="MobiDB-lite"/>
    </source>
</evidence>
<dbReference type="PANTHER" id="PTHR45749:SF14">
    <property type="entry name" value="TTF-TYPE DOMAIN-CONTAINING PROTEIN"/>
    <property type="match status" value="1"/>
</dbReference>
<accession>A0AAW0PU06</accession>
<dbReference type="Pfam" id="PF05699">
    <property type="entry name" value="Dimer_Tnp_hAT"/>
    <property type="match status" value="1"/>
</dbReference>
<sequence>MDKFLIKRGKKSLTATISTSELETSVTSNDTTTSGNSDDTSNTDAAKEAEQGQQKSLKGRTMGRTYQASWKVKFPWIAYDANKNKVFCDVCVTAKDMKAPLPQSGSDSESVKSFVQCGFGSWGKAIERFRNHEKSTLHRASSAVVAAAKSNINVATQISAAKQKQIADARKALLAIFSSIQYLMCQGLSIRGKTDEDSNIIQLLKVRAQDIPELKSWLAQKENKWLSHDILNEMIEIMAHDVLRTLLKEIKSAEFFAVILDETSDITVKEQVSICLRFINDDLEPEEVFVGFYETASTTADALFQLLQDALIRLSLPFSKCRGQCYDGASNVSGVRNGLQARVQQIEPRAQYTHCTAHVLNLVVHDVTENIVTCRNFMTLIRDLITLIRNSPKRLAWFQQFQRKDSPSLRPLCPTRWTLTTASLRSIAGNYGALLTFLEDLALNDKSETGGKANGLAINLQKFGTYFSLHLMLKFFSRVETVSIALQKKQLHMQKARQMIDTLRDDIKSFRQEGFSQLWKDTVAAASELQLESPAVPRPRKRPRRLEDGNALEHSFTHAEDFYRQLYFEIIDTAATSLDCRFSPSVFKYMHEVEDFVTGKGDCKTITEFHGDDLDETRLKLHRDMCIDFARQQGIHLDTFDDVVSFLKCDQGKYLRDMLPEMTKLIKLALTSPVTSCTSERSFSSLRRLKSYLRSTMGQARLNHATLLNCHKTISRQQNLDDIANEFIRRLNNTLHAQAAQCRHLSKSCSPAPDWLLSL</sequence>
<dbReference type="InterPro" id="IPR025398">
    <property type="entry name" value="DUF4371"/>
</dbReference>
<feature type="region of interest" description="Disordered" evidence="2">
    <location>
        <begin position="18"/>
        <end position="61"/>
    </location>
</feature>
<name>A0AAW0PU06_9GOBI</name>
<dbReference type="InterPro" id="IPR008906">
    <property type="entry name" value="HATC_C_dom"/>
</dbReference>
<protein>
    <recommendedName>
        <fullName evidence="7">TTF-type domain-containing protein</fullName>
    </recommendedName>
</protein>
<organism evidence="5 6">
    <name type="scientific">Mugilogobius chulae</name>
    <name type="common">yellowstripe goby</name>
    <dbReference type="NCBI Taxonomy" id="88201"/>
    <lineage>
        <taxon>Eukaryota</taxon>
        <taxon>Metazoa</taxon>
        <taxon>Chordata</taxon>
        <taxon>Craniata</taxon>
        <taxon>Vertebrata</taxon>
        <taxon>Euteleostomi</taxon>
        <taxon>Actinopterygii</taxon>
        <taxon>Neopterygii</taxon>
        <taxon>Teleostei</taxon>
        <taxon>Neoteleostei</taxon>
        <taxon>Acanthomorphata</taxon>
        <taxon>Gobiaria</taxon>
        <taxon>Gobiiformes</taxon>
        <taxon>Gobioidei</taxon>
        <taxon>Gobiidae</taxon>
        <taxon>Gobionellinae</taxon>
        <taxon>Mugilogobius</taxon>
    </lineage>
</organism>
<dbReference type="SUPFAM" id="SSF53098">
    <property type="entry name" value="Ribonuclease H-like"/>
    <property type="match status" value="1"/>
</dbReference>
<dbReference type="AlphaFoldDB" id="A0AAW0PU06"/>
<gene>
    <name evidence="5" type="ORF">WMY93_008199</name>
</gene>
<proteinExistence type="predicted"/>
<feature type="domain" description="HAT C-terminal dimerisation" evidence="3">
    <location>
        <begin position="642"/>
        <end position="711"/>
    </location>
</feature>
<evidence type="ECO:0008006" key="7">
    <source>
        <dbReference type="Google" id="ProtNLM"/>
    </source>
</evidence>
<evidence type="ECO:0000259" key="3">
    <source>
        <dbReference type="Pfam" id="PF05699"/>
    </source>
</evidence>
<feature type="compositionally biased region" description="Low complexity" evidence="2">
    <location>
        <begin position="24"/>
        <end position="44"/>
    </location>
</feature>
<comment type="caution">
    <text evidence="5">The sequence shown here is derived from an EMBL/GenBank/DDBJ whole genome shotgun (WGS) entry which is preliminary data.</text>
</comment>
<reference evidence="6" key="1">
    <citation type="submission" date="2024-04" db="EMBL/GenBank/DDBJ databases">
        <title>Salinicola lusitanus LLJ914,a marine bacterium isolated from the Okinawa Trough.</title>
        <authorList>
            <person name="Li J."/>
        </authorList>
    </citation>
    <scope>NUCLEOTIDE SEQUENCE [LARGE SCALE GENOMIC DNA]</scope>
</reference>
<evidence type="ECO:0000313" key="5">
    <source>
        <dbReference type="EMBL" id="KAK7925889.1"/>
    </source>
</evidence>
<evidence type="ECO:0000259" key="4">
    <source>
        <dbReference type="Pfam" id="PF14291"/>
    </source>
</evidence>
<feature type="domain" description="DUF4371" evidence="4">
    <location>
        <begin position="113"/>
        <end position="338"/>
    </location>
</feature>
<keyword evidence="6" id="KW-1185">Reference proteome</keyword>
<evidence type="ECO:0000313" key="6">
    <source>
        <dbReference type="Proteomes" id="UP001460270"/>
    </source>
</evidence>
<dbReference type="Pfam" id="PF14291">
    <property type="entry name" value="DUF4371"/>
    <property type="match status" value="1"/>
</dbReference>
<dbReference type="EMBL" id="JBBPFD010000005">
    <property type="protein sequence ID" value="KAK7925889.1"/>
    <property type="molecule type" value="Genomic_DNA"/>
</dbReference>
<keyword evidence="1" id="KW-0175">Coiled coil</keyword>